<dbReference type="Pfam" id="PF06283">
    <property type="entry name" value="ThuA"/>
    <property type="match status" value="1"/>
</dbReference>
<accession>A0A6A6DL82</accession>
<dbReference type="SUPFAM" id="SSF52317">
    <property type="entry name" value="Class I glutamine amidotransferase-like"/>
    <property type="match status" value="1"/>
</dbReference>
<name>A0A6A6DL82_9PEZI</name>
<protein>
    <recommendedName>
        <fullName evidence="1">ThuA-like domain-containing protein</fullName>
    </recommendedName>
</protein>
<dbReference type="OrthoDB" id="3482285at2759"/>
<feature type="domain" description="ThuA-like" evidence="1">
    <location>
        <begin position="1"/>
        <end position="192"/>
    </location>
</feature>
<dbReference type="EMBL" id="ML994662">
    <property type="protein sequence ID" value="KAF2179895.1"/>
    <property type="molecule type" value="Genomic_DNA"/>
</dbReference>
<evidence type="ECO:0000313" key="3">
    <source>
        <dbReference type="Proteomes" id="UP000800200"/>
    </source>
</evidence>
<sequence length="197" mass="21999">SIPNGIGLVTSVANKNEWSVTATEDSSIFTAEGLSNYTSLVFIHTTGDFLVDSEYEALYQYLVNGGSWLGIHAGSFLFSCCGNIRPDIITIRDSTHPSTVNLPQSHNRTDEWYSYRTNPSQSANYTVLATLNETYIDDITPAYLSMVPDHPISWYSLFEGKARAWYTGMGHTVGTYSEEYFIEHVTKGLEWVVGLKN</sequence>
<dbReference type="InterPro" id="IPR029010">
    <property type="entry name" value="ThuA-like"/>
</dbReference>
<dbReference type="Proteomes" id="UP000800200">
    <property type="component" value="Unassembled WGS sequence"/>
</dbReference>
<evidence type="ECO:0000259" key="1">
    <source>
        <dbReference type="Pfam" id="PF06283"/>
    </source>
</evidence>
<dbReference type="PANTHER" id="PTHR40469:SF2">
    <property type="entry name" value="GALACTOSE-BINDING DOMAIN-LIKE SUPERFAMILY PROTEIN"/>
    <property type="match status" value="1"/>
</dbReference>
<reference evidence="2" key="1">
    <citation type="journal article" date="2020" name="Stud. Mycol.">
        <title>101 Dothideomycetes genomes: a test case for predicting lifestyles and emergence of pathogens.</title>
        <authorList>
            <person name="Haridas S."/>
            <person name="Albert R."/>
            <person name="Binder M."/>
            <person name="Bloem J."/>
            <person name="Labutti K."/>
            <person name="Salamov A."/>
            <person name="Andreopoulos B."/>
            <person name="Baker S."/>
            <person name="Barry K."/>
            <person name="Bills G."/>
            <person name="Bluhm B."/>
            <person name="Cannon C."/>
            <person name="Castanera R."/>
            <person name="Culley D."/>
            <person name="Daum C."/>
            <person name="Ezra D."/>
            <person name="Gonzalez J."/>
            <person name="Henrissat B."/>
            <person name="Kuo A."/>
            <person name="Liang C."/>
            <person name="Lipzen A."/>
            <person name="Lutzoni F."/>
            <person name="Magnuson J."/>
            <person name="Mondo S."/>
            <person name="Nolan M."/>
            <person name="Ohm R."/>
            <person name="Pangilinan J."/>
            <person name="Park H.-J."/>
            <person name="Ramirez L."/>
            <person name="Alfaro M."/>
            <person name="Sun H."/>
            <person name="Tritt A."/>
            <person name="Yoshinaga Y."/>
            <person name="Zwiers L.-H."/>
            <person name="Turgeon B."/>
            <person name="Goodwin S."/>
            <person name="Spatafora J."/>
            <person name="Crous P."/>
            <person name="Grigoriev I."/>
        </authorList>
    </citation>
    <scope>NUCLEOTIDE SEQUENCE</scope>
    <source>
        <strain evidence="2">CBS 207.26</strain>
    </source>
</reference>
<gene>
    <name evidence="2" type="ORF">K469DRAFT_594249</name>
</gene>
<dbReference type="InterPro" id="IPR029062">
    <property type="entry name" value="Class_I_gatase-like"/>
</dbReference>
<dbReference type="PANTHER" id="PTHR40469">
    <property type="entry name" value="SECRETED GLYCOSYL HYDROLASE"/>
    <property type="match status" value="1"/>
</dbReference>
<organism evidence="2 3">
    <name type="scientific">Zopfia rhizophila CBS 207.26</name>
    <dbReference type="NCBI Taxonomy" id="1314779"/>
    <lineage>
        <taxon>Eukaryota</taxon>
        <taxon>Fungi</taxon>
        <taxon>Dikarya</taxon>
        <taxon>Ascomycota</taxon>
        <taxon>Pezizomycotina</taxon>
        <taxon>Dothideomycetes</taxon>
        <taxon>Dothideomycetes incertae sedis</taxon>
        <taxon>Zopfiaceae</taxon>
        <taxon>Zopfia</taxon>
    </lineage>
</organism>
<dbReference type="AlphaFoldDB" id="A0A6A6DL82"/>
<feature type="non-terminal residue" evidence="2">
    <location>
        <position position="1"/>
    </location>
</feature>
<dbReference type="Gene3D" id="3.40.50.880">
    <property type="match status" value="1"/>
</dbReference>
<evidence type="ECO:0000313" key="2">
    <source>
        <dbReference type="EMBL" id="KAF2179895.1"/>
    </source>
</evidence>
<keyword evidence="3" id="KW-1185">Reference proteome</keyword>
<proteinExistence type="predicted"/>